<evidence type="ECO:0000313" key="3">
    <source>
        <dbReference type="EMBL" id="HIR92740.1"/>
    </source>
</evidence>
<name>A0A9D1JFI0_9FIRM</name>
<organism evidence="3 4">
    <name type="scientific">Candidatus Egerieimonas intestinavium</name>
    <dbReference type="NCBI Taxonomy" id="2840777"/>
    <lineage>
        <taxon>Bacteria</taxon>
        <taxon>Bacillati</taxon>
        <taxon>Bacillota</taxon>
        <taxon>Clostridia</taxon>
        <taxon>Lachnospirales</taxon>
        <taxon>Lachnospiraceae</taxon>
        <taxon>Lachnospiraceae incertae sedis</taxon>
        <taxon>Candidatus Egerieimonas</taxon>
    </lineage>
</organism>
<protein>
    <submittedName>
        <fullName evidence="3">Uncharacterized protein</fullName>
    </submittedName>
</protein>
<dbReference type="SUPFAM" id="SSF69360">
    <property type="entry name" value="Cell wall binding repeat"/>
    <property type="match status" value="1"/>
</dbReference>
<proteinExistence type="predicted"/>
<dbReference type="InterPro" id="IPR018337">
    <property type="entry name" value="Cell_wall/Cho-bd_repeat"/>
</dbReference>
<comment type="caution">
    <text evidence="3">The sequence shown here is derived from an EMBL/GenBank/DDBJ whole genome shotgun (WGS) entry which is preliminary data.</text>
</comment>
<dbReference type="Pfam" id="PF01473">
    <property type="entry name" value="Choline_bind_1"/>
    <property type="match status" value="4"/>
</dbReference>
<dbReference type="Gene3D" id="2.60.40.2700">
    <property type="match status" value="1"/>
</dbReference>
<dbReference type="Proteomes" id="UP000886841">
    <property type="component" value="Unassembled WGS sequence"/>
</dbReference>
<reference evidence="3" key="1">
    <citation type="submission" date="2020-10" db="EMBL/GenBank/DDBJ databases">
        <authorList>
            <person name="Gilroy R."/>
        </authorList>
    </citation>
    <scope>NUCLEOTIDE SEQUENCE</scope>
    <source>
        <strain evidence="3">ChiSxjej1B13-7041</strain>
    </source>
</reference>
<feature type="region of interest" description="Disordered" evidence="2">
    <location>
        <begin position="314"/>
        <end position="336"/>
    </location>
</feature>
<keyword evidence="1" id="KW-0677">Repeat</keyword>
<dbReference type="PROSITE" id="PS51257">
    <property type="entry name" value="PROKAR_LIPOPROTEIN"/>
    <property type="match status" value="1"/>
</dbReference>
<dbReference type="AlphaFoldDB" id="A0A9D1JFI0"/>
<evidence type="ECO:0000256" key="2">
    <source>
        <dbReference type="SAM" id="MobiDB-lite"/>
    </source>
</evidence>
<evidence type="ECO:0000313" key="4">
    <source>
        <dbReference type="Proteomes" id="UP000886841"/>
    </source>
</evidence>
<dbReference type="Gene3D" id="2.10.270.10">
    <property type="entry name" value="Cholin Binding"/>
    <property type="match status" value="2"/>
</dbReference>
<reference evidence="3" key="2">
    <citation type="journal article" date="2021" name="PeerJ">
        <title>Extensive microbial diversity within the chicken gut microbiome revealed by metagenomics and culture.</title>
        <authorList>
            <person name="Gilroy R."/>
            <person name="Ravi A."/>
            <person name="Getino M."/>
            <person name="Pursley I."/>
            <person name="Horton D.L."/>
            <person name="Alikhan N.F."/>
            <person name="Baker D."/>
            <person name="Gharbi K."/>
            <person name="Hall N."/>
            <person name="Watson M."/>
            <person name="Adriaenssens E.M."/>
            <person name="Foster-Nyarko E."/>
            <person name="Jarju S."/>
            <person name="Secka A."/>
            <person name="Antonio M."/>
            <person name="Oren A."/>
            <person name="Chaudhuri R.R."/>
            <person name="La Ragione R."/>
            <person name="Hildebrand F."/>
            <person name="Pallen M.J."/>
        </authorList>
    </citation>
    <scope>NUCLEOTIDE SEQUENCE</scope>
    <source>
        <strain evidence="3">ChiSxjej1B13-7041</strain>
    </source>
</reference>
<evidence type="ECO:0000256" key="1">
    <source>
        <dbReference type="ARBA" id="ARBA00022737"/>
    </source>
</evidence>
<gene>
    <name evidence="3" type="ORF">IAB98_04905</name>
</gene>
<dbReference type="EMBL" id="DVHU01000044">
    <property type="protein sequence ID" value="HIR92740.1"/>
    <property type="molecule type" value="Genomic_DNA"/>
</dbReference>
<sequence length="336" mass="36816">MKNFRRWMCTGLVICAVGVLTGCSFKDTLSVLTGKENHTEDGEVQVLSPDEIATRDESVTAPEFTQNLEGSANYLIHEEAQPLTVEVQGSEAGELTYQWYSNSVETNGGGTPIEGATETSYTPSTDTAGKVFYYMVATNTEGNKFNMTTSGLIAVQVSDPDNMTGEWEDTEDGQKKWKYEDGTYAASTWKQIEDKWYAFDENGNLRKGFFTDEEGKYYLNDSGERLAGWFEVEGSHYYADSDGKVQTGWIEVDGVRYCLDGEGKMLTGWQQDGDYWCYLGEDGTIQKDTTVDGQTIDADGHWVPVEGAESPQAAIDAAAAAAAAAEEPAPESSEGQ</sequence>
<accession>A0A9D1JFI0</accession>